<keyword evidence="7 11" id="KW-0665">Pyrimidine biosynthesis</keyword>
<feature type="binding site" evidence="11">
    <location>
        <position position="295"/>
    </location>
    <ligand>
        <name>FMN</name>
        <dbReference type="ChEBI" id="CHEBI:58210"/>
    </ligand>
</feature>
<keyword evidence="9 11" id="KW-0472">Membrane</keyword>
<dbReference type="GO" id="GO:0106430">
    <property type="term" value="F:dihydroorotate dehydrogenase (quinone) activity"/>
    <property type="evidence" value="ECO:0007669"/>
    <property type="project" value="UniProtKB-EC"/>
</dbReference>
<dbReference type="Proteomes" id="UP000182985">
    <property type="component" value="Unassembled WGS sequence"/>
</dbReference>
<keyword evidence="8 11" id="KW-0560">Oxidoreductase</keyword>
<dbReference type="EMBL" id="MOEC01000010">
    <property type="protein sequence ID" value="OIS93334.1"/>
    <property type="molecule type" value="Genomic_DNA"/>
</dbReference>
<dbReference type="OrthoDB" id="9802377at2"/>
<dbReference type="UniPathway" id="UPA00070">
    <property type="reaction ID" value="UER00946"/>
</dbReference>
<dbReference type="RefSeq" id="WP_071631968.1">
    <property type="nucleotide sequence ID" value="NZ_JBCAUP010000004.1"/>
</dbReference>
<evidence type="ECO:0000313" key="14">
    <source>
        <dbReference type="Proteomes" id="UP000182985"/>
    </source>
</evidence>
<feature type="binding site" evidence="11">
    <location>
        <position position="266"/>
    </location>
    <ligand>
        <name>FMN</name>
        <dbReference type="ChEBI" id="CHEBI:58210"/>
    </ligand>
</feature>
<keyword evidence="6 11" id="KW-0288">FMN</keyword>
<comment type="pathway">
    <text evidence="3 11">Pyrimidine metabolism; UMP biosynthesis via de novo pathway; orotate from (S)-dihydroorotate (quinone route): step 1/1.</text>
</comment>
<dbReference type="PANTHER" id="PTHR48109:SF4">
    <property type="entry name" value="DIHYDROOROTATE DEHYDROGENASE (QUINONE), MITOCHONDRIAL"/>
    <property type="match status" value="1"/>
</dbReference>
<feature type="domain" description="Dihydroorotate dehydrogenase catalytic" evidence="12">
    <location>
        <begin position="44"/>
        <end position="336"/>
    </location>
</feature>
<reference evidence="13 14" key="1">
    <citation type="submission" date="2016-10" db="EMBL/GenBank/DDBJ databases">
        <title>The Draft Genome Sequence of the Potato Rhizosphere Bacteria Ochrobactrum sp. IPA7.2.</title>
        <authorList>
            <person name="Gogoleva N.E."/>
            <person name="Khlopko Y.A."/>
            <person name="Burygin G.L."/>
            <person name="Plotnikov A.O."/>
        </authorList>
    </citation>
    <scope>NUCLEOTIDE SEQUENCE [LARGE SCALE GENOMIC DNA]</scope>
    <source>
        <strain evidence="13 14">IPA7.2</strain>
    </source>
</reference>
<comment type="subcellular location">
    <subcellularLocation>
        <location evidence="11">Cell membrane</location>
        <topology evidence="11">Peripheral membrane protein</topology>
    </subcellularLocation>
    <subcellularLocation>
        <location evidence="2">Membrane</location>
    </subcellularLocation>
</comment>
<comment type="caution">
    <text evidence="13">The sequence shown here is derived from an EMBL/GenBank/DDBJ whole genome shotgun (WGS) entry which is preliminary data.</text>
</comment>
<name>A0A1J6I689_9HYPH</name>
<dbReference type="Pfam" id="PF01180">
    <property type="entry name" value="DHO_dh"/>
    <property type="match status" value="1"/>
</dbReference>
<evidence type="ECO:0000256" key="2">
    <source>
        <dbReference type="ARBA" id="ARBA00004370"/>
    </source>
</evidence>
<evidence type="ECO:0000256" key="7">
    <source>
        <dbReference type="ARBA" id="ARBA00022975"/>
    </source>
</evidence>
<feature type="binding site" evidence="11">
    <location>
        <position position="65"/>
    </location>
    <ligand>
        <name>substrate</name>
    </ligand>
</feature>
<protein>
    <recommendedName>
        <fullName evidence="11">Dihydroorotate dehydrogenase (quinone)</fullName>
        <ecNumber evidence="11">1.3.5.2</ecNumber>
    </recommendedName>
    <alternativeName>
        <fullName evidence="11">DHOdehase</fullName>
        <shortName evidence="11">DHOD</shortName>
        <shortName evidence="11">DHODase</shortName>
    </alternativeName>
    <alternativeName>
        <fullName evidence="11">Dihydroorotate oxidase</fullName>
    </alternativeName>
</protein>
<dbReference type="HAMAP" id="MF_00225">
    <property type="entry name" value="DHO_dh_type2"/>
    <property type="match status" value="1"/>
</dbReference>
<feature type="active site" description="Nucleophile" evidence="11">
    <location>
        <position position="173"/>
    </location>
</feature>
<dbReference type="AlphaFoldDB" id="A0A1J6I689"/>
<feature type="binding site" evidence="11">
    <location>
        <begin position="110"/>
        <end position="114"/>
    </location>
    <ligand>
        <name>substrate</name>
    </ligand>
</feature>
<gene>
    <name evidence="11" type="primary">pyrD</name>
    <name evidence="13" type="ORF">BLA27_12100</name>
</gene>
<feature type="binding site" evidence="11">
    <location>
        <position position="170"/>
    </location>
    <ligand>
        <name>substrate</name>
    </ligand>
</feature>
<evidence type="ECO:0000313" key="13">
    <source>
        <dbReference type="EMBL" id="OIS93334.1"/>
    </source>
</evidence>
<evidence type="ECO:0000256" key="1">
    <source>
        <dbReference type="ARBA" id="ARBA00003125"/>
    </source>
</evidence>
<evidence type="ECO:0000256" key="10">
    <source>
        <dbReference type="ARBA" id="ARBA00048639"/>
    </source>
</evidence>
<evidence type="ECO:0000256" key="11">
    <source>
        <dbReference type="HAMAP-Rule" id="MF_00225"/>
    </source>
</evidence>
<feature type="binding site" evidence="11">
    <location>
        <position position="85"/>
    </location>
    <ligand>
        <name>FMN</name>
        <dbReference type="ChEBI" id="CHEBI:58210"/>
    </ligand>
</feature>
<evidence type="ECO:0000259" key="12">
    <source>
        <dbReference type="Pfam" id="PF01180"/>
    </source>
</evidence>
<evidence type="ECO:0000256" key="4">
    <source>
        <dbReference type="ARBA" id="ARBA00005359"/>
    </source>
</evidence>
<feature type="binding site" evidence="11">
    <location>
        <position position="175"/>
    </location>
    <ligand>
        <name>substrate</name>
    </ligand>
</feature>
<comment type="cofactor">
    <cofactor evidence="11">
        <name>FMN</name>
        <dbReference type="ChEBI" id="CHEBI:58210"/>
    </cofactor>
    <text evidence="11">Binds 1 FMN per subunit.</text>
</comment>
<feature type="binding site" evidence="11">
    <location>
        <begin position="244"/>
        <end position="245"/>
    </location>
    <ligand>
        <name>substrate</name>
    </ligand>
</feature>
<evidence type="ECO:0000256" key="9">
    <source>
        <dbReference type="ARBA" id="ARBA00023136"/>
    </source>
</evidence>
<dbReference type="PROSITE" id="PS00912">
    <property type="entry name" value="DHODEHASE_2"/>
    <property type="match status" value="1"/>
</dbReference>
<dbReference type="EC" id="1.3.5.2" evidence="11"/>
<dbReference type="NCBIfam" id="TIGR01036">
    <property type="entry name" value="pyrD_sub2"/>
    <property type="match status" value="1"/>
</dbReference>
<dbReference type="InterPro" id="IPR005720">
    <property type="entry name" value="Dihydroorotate_DH_cat"/>
</dbReference>
<keyword evidence="11" id="KW-1003">Cell membrane</keyword>
<proteinExistence type="inferred from homology"/>
<comment type="subunit">
    <text evidence="11">Monomer.</text>
</comment>
<sequence>MSGLFETLGRRALFAFDAEQAHGLSIAGLKTGLVTCSAPNDLALSVKVAGLQFPNPLGMAAGYDKNAEVPDALLKLGFGFTEIGTITPRPQSGNPRPRIFRLVDDKAVINRLGFNNEGHDAAFKRLSQRAGKSGIVGVNIGANKDADDRIADYVAGIRRFYQLARYFTVNISSPNTPGLRNLQARDSLRELLSRVLEARNEEGKMCTLKRPVFLKIAPDLANEELDDIAAEATEQKLDGIIISNTTLSRAGLKSAENRDETGGLSGAPLFDRSTIVLARMRERVGPDMPLIGVGGVDSAETALTKIKAGADLVQLYTGLIYRGPNLPAEIVRGLSAAVKREGVTNIAALRDRDTKDWALRELSA</sequence>
<organism evidence="13 14">
    <name type="scientific">Brucella cytisi</name>
    <dbReference type="NCBI Taxonomy" id="407152"/>
    <lineage>
        <taxon>Bacteria</taxon>
        <taxon>Pseudomonadati</taxon>
        <taxon>Pseudomonadota</taxon>
        <taxon>Alphaproteobacteria</taxon>
        <taxon>Hyphomicrobiales</taxon>
        <taxon>Brucellaceae</taxon>
        <taxon>Brucella/Ochrobactrum group</taxon>
        <taxon>Brucella</taxon>
    </lineage>
</organism>
<dbReference type="GO" id="GO:0044205">
    <property type="term" value="P:'de novo' UMP biosynthetic process"/>
    <property type="evidence" value="ECO:0007669"/>
    <property type="project" value="UniProtKB-UniRule"/>
</dbReference>
<dbReference type="InterPro" id="IPR005719">
    <property type="entry name" value="Dihydroorotate_DH_2"/>
</dbReference>
<dbReference type="Gene3D" id="3.20.20.70">
    <property type="entry name" value="Aldolase class I"/>
    <property type="match status" value="1"/>
</dbReference>
<dbReference type="CDD" id="cd04738">
    <property type="entry name" value="DHOD_2_like"/>
    <property type="match status" value="1"/>
</dbReference>
<comment type="similarity">
    <text evidence="4 11">Belongs to the dihydroorotate dehydrogenase family. Type 2 subfamily.</text>
</comment>
<feature type="binding site" evidence="11">
    <location>
        <position position="215"/>
    </location>
    <ligand>
        <name>FMN</name>
        <dbReference type="ChEBI" id="CHEBI:58210"/>
    </ligand>
</feature>
<evidence type="ECO:0000256" key="3">
    <source>
        <dbReference type="ARBA" id="ARBA00005161"/>
    </source>
</evidence>
<comment type="catalytic activity">
    <reaction evidence="10 11">
        <text>(S)-dihydroorotate + a quinone = orotate + a quinol</text>
        <dbReference type="Rhea" id="RHEA:30187"/>
        <dbReference type="ChEBI" id="CHEBI:24646"/>
        <dbReference type="ChEBI" id="CHEBI:30839"/>
        <dbReference type="ChEBI" id="CHEBI:30864"/>
        <dbReference type="ChEBI" id="CHEBI:132124"/>
        <dbReference type="EC" id="1.3.5.2"/>
    </reaction>
</comment>
<dbReference type="PROSITE" id="PS00911">
    <property type="entry name" value="DHODEHASE_1"/>
    <property type="match status" value="1"/>
</dbReference>
<accession>A0A1J6I689</accession>
<evidence type="ECO:0000256" key="8">
    <source>
        <dbReference type="ARBA" id="ARBA00023002"/>
    </source>
</evidence>
<dbReference type="NCBIfam" id="NF003652">
    <property type="entry name" value="PRK05286.2-5"/>
    <property type="match status" value="1"/>
</dbReference>
<dbReference type="GO" id="GO:0006207">
    <property type="term" value="P:'de novo' pyrimidine nucleobase biosynthetic process"/>
    <property type="evidence" value="ECO:0007669"/>
    <property type="project" value="UniProtKB-UniRule"/>
</dbReference>
<feature type="binding site" evidence="11">
    <location>
        <begin position="61"/>
        <end position="65"/>
    </location>
    <ligand>
        <name>FMN</name>
        <dbReference type="ChEBI" id="CHEBI:58210"/>
    </ligand>
</feature>
<dbReference type="PANTHER" id="PTHR48109">
    <property type="entry name" value="DIHYDROOROTATE DEHYDROGENASE (QUINONE), MITOCHONDRIAL-RELATED"/>
    <property type="match status" value="1"/>
</dbReference>
<dbReference type="GO" id="GO:0005737">
    <property type="term" value="C:cytoplasm"/>
    <property type="evidence" value="ECO:0007669"/>
    <property type="project" value="InterPro"/>
</dbReference>
<feature type="binding site" evidence="11">
    <location>
        <position position="139"/>
    </location>
    <ligand>
        <name>FMN</name>
        <dbReference type="ChEBI" id="CHEBI:58210"/>
    </ligand>
</feature>
<feature type="binding site" evidence="11">
    <location>
        <position position="243"/>
    </location>
    <ligand>
        <name>FMN</name>
        <dbReference type="ChEBI" id="CHEBI:58210"/>
    </ligand>
</feature>
<comment type="function">
    <text evidence="1 11">Catalyzes the conversion of dihydroorotate to orotate with quinone as electron acceptor.</text>
</comment>
<dbReference type="SUPFAM" id="SSF51395">
    <property type="entry name" value="FMN-linked oxidoreductases"/>
    <property type="match status" value="1"/>
</dbReference>
<dbReference type="NCBIfam" id="NF003645">
    <property type="entry name" value="PRK05286.1-2"/>
    <property type="match status" value="1"/>
</dbReference>
<dbReference type="InterPro" id="IPR050074">
    <property type="entry name" value="DHO_dehydrogenase"/>
</dbReference>
<feature type="binding site" evidence="11">
    <location>
        <begin position="316"/>
        <end position="317"/>
    </location>
    <ligand>
        <name>FMN</name>
        <dbReference type="ChEBI" id="CHEBI:58210"/>
    </ligand>
</feature>
<keyword evidence="5 11" id="KW-0285">Flavoprotein</keyword>
<evidence type="ECO:0000256" key="5">
    <source>
        <dbReference type="ARBA" id="ARBA00022630"/>
    </source>
</evidence>
<dbReference type="InterPro" id="IPR013785">
    <property type="entry name" value="Aldolase_TIM"/>
</dbReference>
<dbReference type="GO" id="GO:0005886">
    <property type="term" value="C:plasma membrane"/>
    <property type="evidence" value="ECO:0007669"/>
    <property type="project" value="UniProtKB-SubCell"/>
</dbReference>
<feature type="binding site" evidence="11">
    <location>
        <position position="170"/>
    </location>
    <ligand>
        <name>FMN</name>
        <dbReference type="ChEBI" id="CHEBI:58210"/>
    </ligand>
</feature>
<dbReference type="InterPro" id="IPR001295">
    <property type="entry name" value="Dihydroorotate_DH_CS"/>
</dbReference>
<evidence type="ECO:0000256" key="6">
    <source>
        <dbReference type="ARBA" id="ARBA00022643"/>
    </source>
</evidence>
<keyword evidence="14" id="KW-1185">Reference proteome</keyword>